<dbReference type="AlphaFoldDB" id="A0A9X2CBD6"/>
<feature type="signal peptide" evidence="1">
    <location>
        <begin position="1"/>
        <end position="23"/>
    </location>
</feature>
<keyword evidence="5" id="KW-1185">Reference proteome</keyword>
<dbReference type="Proteomes" id="UP001155059">
    <property type="component" value="Unassembled WGS sequence"/>
</dbReference>
<reference evidence="4 5" key="2">
    <citation type="journal article" date="2023" name="Plant Pathol.">
        <title>Dismantling and reorganizing Pseudomonas marginalis sensu#lato.</title>
        <authorList>
            <person name="Sawada H."/>
            <person name="Fujikawa T."/>
            <person name="Satou M."/>
        </authorList>
    </citation>
    <scope>NUCLEOTIDE SEQUENCE [LARGE SCALE GENOMIC DNA]</scope>
    <source>
        <strain evidence="2 4">MAFF 302030</strain>
        <strain evidence="3 5">MAFF 302046</strain>
    </source>
</reference>
<evidence type="ECO:0000256" key="1">
    <source>
        <dbReference type="SAM" id="SignalP"/>
    </source>
</evidence>
<accession>A0A9X2CBD6</accession>
<gene>
    <name evidence="2" type="ORF">M1B34_32595</name>
    <name evidence="3" type="ORF">M1B35_12530</name>
</gene>
<proteinExistence type="predicted"/>
<protein>
    <submittedName>
        <fullName evidence="2">DUF1329 domain-containing protein</fullName>
    </submittedName>
</protein>
<feature type="chain" id="PRO_5040900720" evidence="1">
    <location>
        <begin position="24"/>
        <end position="450"/>
    </location>
</feature>
<dbReference type="EMBL" id="JALQCX010000020">
    <property type="protein sequence ID" value="MCK9814930.1"/>
    <property type="molecule type" value="Genomic_DNA"/>
</dbReference>
<reference evidence="4 5" key="1">
    <citation type="journal article" date="2022" name="Int. J. Syst. Evol. Microbiol.">
        <title>Pseudomonas aegrilactucae sp. nov. and Pseudomonas morbosilactucae sp. nov., pathogens causing bacterial rot of lettuce in Japan.</title>
        <authorList>
            <person name="Sawada H."/>
            <person name="Fujikawa T."/>
            <person name="Satou M."/>
        </authorList>
    </citation>
    <scope>NUCLEOTIDE SEQUENCE [LARGE SCALE GENOMIC DNA]</scope>
    <source>
        <strain evidence="2 4">MAFF 302030</strain>
        <strain evidence="3 5">MAFF 302046</strain>
    </source>
</reference>
<evidence type="ECO:0000313" key="3">
    <source>
        <dbReference type="EMBL" id="MCK9814930.1"/>
    </source>
</evidence>
<evidence type="ECO:0000313" key="5">
    <source>
        <dbReference type="Proteomes" id="UP001155163"/>
    </source>
</evidence>
<keyword evidence="1" id="KW-0732">Signal</keyword>
<organism evidence="2 4">
    <name type="scientific">Pseudomonas morbosilactucae</name>
    <dbReference type="NCBI Taxonomy" id="2938197"/>
    <lineage>
        <taxon>Bacteria</taxon>
        <taxon>Pseudomonadati</taxon>
        <taxon>Pseudomonadota</taxon>
        <taxon>Gammaproteobacteria</taxon>
        <taxon>Pseudomonadales</taxon>
        <taxon>Pseudomonadaceae</taxon>
        <taxon>Pseudomonas</taxon>
    </lineage>
</organism>
<dbReference type="CDD" id="cd16329">
    <property type="entry name" value="LolA_like"/>
    <property type="match status" value="1"/>
</dbReference>
<dbReference type="InterPro" id="IPR010752">
    <property type="entry name" value="DUF1329"/>
</dbReference>
<comment type="caution">
    <text evidence="2">The sequence shown here is derived from an EMBL/GenBank/DDBJ whole genome shotgun (WGS) entry which is preliminary data.</text>
</comment>
<dbReference type="RefSeq" id="WP_268262053.1">
    <property type="nucleotide sequence ID" value="NZ_JALQCW010000117.1"/>
</dbReference>
<evidence type="ECO:0000313" key="4">
    <source>
        <dbReference type="Proteomes" id="UP001155059"/>
    </source>
</evidence>
<dbReference type="Gene3D" id="2.50.20.10">
    <property type="entry name" value="Lipoprotein localisation LolA/LolB/LppX"/>
    <property type="match status" value="1"/>
</dbReference>
<name>A0A9X2CBD6_9PSED</name>
<dbReference type="Proteomes" id="UP001155163">
    <property type="component" value="Unassembled WGS sequence"/>
</dbReference>
<dbReference type="Pfam" id="PF07044">
    <property type="entry name" value="DUF1329"/>
    <property type="match status" value="1"/>
</dbReference>
<evidence type="ECO:0000313" key="2">
    <source>
        <dbReference type="EMBL" id="MCK9802268.1"/>
    </source>
</evidence>
<sequence length="450" mass="49867">MKQHAPTLCALALFGLVSGPTLAAVSADQAATLKTTLTPMGAEKAGNKDGSIPAWTGGLTQDVAGPKFGDVPADPFPGEKPLLQINAKNAAQYADKLSEGTRALLAQYPDNFHLNVYPTHRSAAAPQWTYDNTQKNATQCQLTQNGLSVQGCYGGVPFPIPANGSELIWNFLLRTEAESIEHGYRNMIGNSDGSRTLASRGVENWQYPYYYKDGDAQKWSGQYVLLRFLTSEPPFKAGESLVTHDSVDAANPREAWQYLVGQRRVRRAPTVGYDTPDFVASGANYFDEVHGFIGHPDRYEWKLIGKKEMYIPYNLNKFHAEKPDDVFTEKTLNSDKMRWELHRVWEVEATVAPGKRHAVPKRRFYIDEDSWTIALADGYDAQGKLWRVTQALPFVVPSIPAVVVKPVVIYNLQAKTYSVVQGLNGETYKVVPRKSENFFTGNAVASGSVR</sequence>
<dbReference type="EMBL" id="JALQCW010000117">
    <property type="protein sequence ID" value="MCK9802268.1"/>
    <property type="molecule type" value="Genomic_DNA"/>
</dbReference>